<feature type="compositionally biased region" description="Basic and acidic residues" evidence="1">
    <location>
        <begin position="394"/>
        <end position="412"/>
    </location>
</feature>
<feature type="compositionally biased region" description="Basic and acidic residues" evidence="1">
    <location>
        <begin position="444"/>
        <end position="453"/>
    </location>
</feature>
<sequence>MPPYFDRTELYDARLAPPHGELQEKLKAKLEQPISDDELESIVSLYDLPSILYPDYFYLKEAQREESRLNKYWSNEIFQGLEGSRRRGVFVRHNVKRRWEKLGVWNLEWGFAGRNVQPNDNAYEWEWRWEPKFADGSASAGFPRREYMQHLVERALRLRQNLRRGEKAPLLPRSRLDEGATTSQAESFLISRPWFIFQVELAEERIRYFRLSLDEQNQFPYSSRKQVIEWWKEREDWREEFDRNDLVTSWKWRHESPSPEPEDLAPIKNMRDSPLDTTDMDFTPSEVDVLETIERPSSEQPKGFWYIPRELSFLKPSFPGQLREPFQPPPVPPGHPLYLPPGSVPKHSPFCKTPPPEEEEGKVIVEEYEDLQQELEQNPEPRHITKPPTQRPQHQHEHRLQDKLDSAQDRDQPPPLARCSGMQQETEGRSTKFCNAYRSAYRTGDSRQEDKARPSANSIKNGERDPIRARAGTSKKGEWTEHAFFRDKKNSGSNTHSSQCQEKRGGGNRHTSGNKYASGASARGEIAEA</sequence>
<feature type="compositionally biased region" description="Polar residues" evidence="1">
    <location>
        <begin position="491"/>
        <end position="500"/>
    </location>
</feature>
<feature type="region of interest" description="Disordered" evidence="1">
    <location>
        <begin position="373"/>
        <end position="529"/>
    </location>
</feature>
<evidence type="ECO:0000313" key="2">
    <source>
        <dbReference type="EMBL" id="USP82328.1"/>
    </source>
</evidence>
<feature type="region of interest" description="Disordered" evidence="1">
    <location>
        <begin position="318"/>
        <end position="359"/>
    </location>
</feature>
<dbReference type="Proteomes" id="UP001056012">
    <property type="component" value="Chromosome 8"/>
</dbReference>
<gene>
    <name evidence="2" type="ORF">yc1106_09602</name>
</gene>
<dbReference type="OrthoDB" id="5137723at2759"/>
<reference evidence="2" key="1">
    <citation type="submission" date="2021-12" db="EMBL/GenBank/DDBJ databases">
        <title>Curvularia clavata genome.</title>
        <authorList>
            <person name="Cao Y."/>
        </authorList>
    </citation>
    <scope>NUCLEOTIDE SEQUENCE</scope>
    <source>
        <strain evidence="2">Yc1106</strain>
    </source>
</reference>
<dbReference type="VEuPathDB" id="FungiDB:yc1106_09602"/>
<dbReference type="EMBL" id="CP089281">
    <property type="protein sequence ID" value="USP82328.1"/>
    <property type="molecule type" value="Genomic_DNA"/>
</dbReference>
<organism evidence="2 3">
    <name type="scientific">Curvularia clavata</name>
    <dbReference type="NCBI Taxonomy" id="95742"/>
    <lineage>
        <taxon>Eukaryota</taxon>
        <taxon>Fungi</taxon>
        <taxon>Dikarya</taxon>
        <taxon>Ascomycota</taxon>
        <taxon>Pezizomycotina</taxon>
        <taxon>Dothideomycetes</taxon>
        <taxon>Pleosporomycetidae</taxon>
        <taxon>Pleosporales</taxon>
        <taxon>Pleosporineae</taxon>
        <taxon>Pleosporaceae</taxon>
        <taxon>Curvularia</taxon>
    </lineage>
</organism>
<protein>
    <submittedName>
        <fullName evidence="2">Uncharacterized protein</fullName>
    </submittedName>
</protein>
<keyword evidence="3" id="KW-1185">Reference proteome</keyword>
<feature type="compositionally biased region" description="Pro residues" evidence="1">
    <location>
        <begin position="326"/>
        <end position="343"/>
    </location>
</feature>
<dbReference type="AlphaFoldDB" id="A0A9Q9DVL6"/>
<accession>A0A9Q9DVL6</accession>
<name>A0A9Q9DVL6_CURCL</name>
<evidence type="ECO:0000313" key="3">
    <source>
        <dbReference type="Proteomes" id="UP001056012"/>
    </source>
</evidence>
<evidence type="ECO:0000256" key="1">
    <source>
        <dbReference type="SAM" id="MobiDB-lite"/>
    </source>
</evidence>
<feature type="compositionally biased region" description="Basic and acidic residues" evidence="1">
    <location>
        <begin position="475"/>
        <end position="490"/>
    </location>
</feature>
<proteinExistence type="predicted"/>